<evidence type="ECO:0000256" key="1">
    <source>
        <dbReference type="SAM" id="MobiDB-lite"/>
    </source>
</evidence>
<evidence type="ECO:0000313" key="4">
    <source>
        <dbReference type="EMBL" id="KAF2268784.1"/>
    </source>
</evidence>
<evidence type="ECO:0000313" key="5">
    <source>
        <dbReference type="Proteomes" id="UP000800093"/>
    </source>
</evidence>
<feature type="transmembrane region" description="Helical" evidence="2">
    <location>
        <begin position="281"/>
        <end position="300"/>
    </location>
</feature>
<feature type="transmembrane region" description="Helical" evidence="2">
    <location>
        <begin position="337"/>
        <end position="355"/>
    </location>
</feature>
<evidence type="ECO:0000256" key="2">
    <source>
        <dbReference type="SAM" id="Phobius"/>
    </source>
</evidence>
<feature type="domain" description="DUF3533" evidence="3">
    <location>
        <begin position="48"/>
        <end position="410"/>
    </location>
</feature>
<dbReference type="GO" id="GO:0016020">
    <property type="term" value="C:membrane"/>
    <property type="evidence" value="ECO:0007669"/>
    <property type="project" value="TreeGrafter"/>
</dbReference>
<dbReference type="InterPro" id="IPR022703">
    <property type="entry name" value="DUF3533"/>
</dbReference>
<feature type="transmembrane region" description="Helical" evidence="2">
    <location>
        <begin position="312"/>
        <end position="330"/>
    </location>
</feature>
<dbReference type="Proteomes" id="UP000800093">
    <property type="component" value="Unassembled WGS sequence"/>
</dbReference>
<comment type="caution">
    <text evidence="4">The sequence shown here is derived from an EMBL/GenBank/DDBJ whole genome shotgun (WGS) entry which is preliminary data.</text>
</comment>
<protein>
    <recommendedName>
        <fullName evidence="3">DUF3533 domain-containing protein</fullName>
    </recommendedName>
</protein>
<keyword evidence="2" id="KW-0472">Membrane</keyword>
<keyword evidence="5" id="KW-1185">Reference proteome</keyword>
<feature type="transmembrane region" description="Helical" evidence="2">
    <location>
        <begin position="38"/>
        <end position="61"/>
    </location>
</feature>
<organism evidence="4 5">
    <name type="scientific">Lojkania enalia</name>
    <dbReference type="NCBI Taxonomy" id="147567"/>
    <lineage>
        <taxon>Eukaryota</taxon>
        <taxon>Fungi</taxon>
        <taxon>Dikarya</taxon>
        <taxon>Ascomycota</taxon>
        <taxon>Pezizomycotina</taxon>
        <taxon>Dothideomycetes</taxon>
        <taxon>Pleosporomycetidae</taxon>
        <taxon>Pleosporales</taxon>
        <taxon>Pleosporales incertae sedis</taxon>
        <taxon>Lojkania</taxon>
    </lineage>
</organism>
<dbReference type="PANTHER" id="PTHR34814">
    <property type="entry name" value="NITROSOGUANIDINE RESISTANCE PROTEIN SNG1"/>
    <property type="match status" value="1"/>
</dbReference>
<evidence type="ECO:0000259" key="3">
    <source>
        <dbReference type="Pfam" id="PF12051"/>
    </source>
</evidence>
<name>A0A9P4N8D2_9PLEO</name>
<dbReference type="AlphaFoldDB" id="A0A9P4N8D2"/>
<reference evidence="5" key="1">
    <citation type="journal article" date="2020" name="Stud. Mycol.">
        <title>101 Dothideomycetes genomes: A test case for predicting lifestyles and emergence of pathogens.</title>
        <authorList>
            <person name="Haridas S."/>
            <person name="Albert R."/>
            <person name="Binder M."/>
            <person name="Bloem J."/>
            <person name="LaButti K."/>
            <person name="Salamov A."/>
            <person name="Andreopoulos B."/>
            <person name="Baker S."/>
            <person name="Barry K."/>
            <person name="Bills G."/>
            <person name="Bluhm B."/>
            <person name="Cannon C."/>
            <person name="Castanera R."/>
            <person name="Culley D."/>
            <person name="Daum C."/>
            <person name="Ezra D."/>
            <person name="Gonzalez J."/>
            <person name="Henrissat B."/>
            <person name="Kuo A."/>
            <person name="Liang C."/>
            <person name="Lipzen A."/>
            <person name="Lutzoni F."/>
            <person name="Magnuson J."/>
            <person name="Mondo S."/>
            <person name="Nolan M."/>
            <person name="Ohm R."/>
            <person name="Pangilinan J."/>
            <person name="Park H.-J."/>
            <person name="Ramirez L."/>
            <person name="Alfaro M."/>
            <person name="Sun H."/>
            <person name="Tritt A."/>
            <person name="Yoshinaga Y."/>
            <person name="Zwiers L.-H."/>
            <person name="Turgeon B."/>
            <person name="Goodwin S."/>
            <person name="Spatafora J."/>
            <person name="Crous P."/>
            <person name="Grigoriev I."/>
        </authorList>
    </citation>
    <scope>NUCLEOTIDE SEQUENCE [LARGE SCALE GENOMIC DNA]</scope>
    <source>
        <strain evidence="5">CBS 304.66</strain>
    </source>
</reference>
<proteinExistence type="predicted"/>
<dbReference type="EMBL" id="ML986585">
    <property type="protein sequence ID" value="KAF2268784.1"/>
    <property type="molecule type" value="Genomic_DNA"/>
</dbReference>
<dbReference type="PANTHER" id="PTHR34814:SF2">
    <property type="entry name" value="DUF3533 DOMAIN-CONTAINING PROTEIN"/>
    <property type="match status" value="1"/>
</dbReference>
<keyword evidence="2" id="KW-1133">Transmembrane helix</keyword>
<feature type="transmembrane region" description="Helical" evidence="2">
    <location>
        <begin position="232"/>
        <end position="260"/>
    </location>
</feature>
<accession>A0A9P4N8D2</accession>
<dbReference type="OrthoDB" id="2140105at2759"/>
<sequence>MVNIGIERLRKLRQKETLTDANRKTFLHDEWKGIRGKFIAQTTAGGIAFMLWFLGCLSYLYGTLDGSIGRHDNIKVLAVNYDGGIVGQAMDAAYQQLRNPAFFTVEYHSPEEFPTEEDMYHSVWEGHYWGAISVTNGASNRLAAAIQGGDAATSYNPDDALHWVWNQQYYTAFVQQIVQSGMQQLVGATRLAYIKINGTQAARSLNETDSAAVQAFMNPISATATNIKVAPFGAVILLNTVSMAIPILQQFFFLLVLNGVAQKHQLYSKMTVRSSLLVRRVAGLLYSFGAALCQTGYFWAFKENWQVNGNQFVLTWMTLWLLMHIHLLILDSISTIAPLPVMPFVILLWVFLNLASSLSPLELQAGFYHWGIALPSHEAYSILVTIWTGGAHNRLYRALPIMFSWWVLANITTSITHWRACHLAYKMEHQESIGIKNSKTRDEEAAISAEEPESGRCSRQATRTAENLERIRSAEETAMEQRQAYGPSIPPLA</sequence>
<dbReference type="Pfam" id="PF12051">
    <property type="entry name" value="DUF3533"/>
    <property type="match status" value="1"/>
</dbReference>
<feature type="region of interest" description="Disordered" evidence="1">
    <location>
        <begin position="436"/>
        <end position="468"/>
    </location>
</feature>
<dbReference type="InterPro" id="IPR053001">
    <property type="entry name" value="MNNG_permease-like"/>
</dbReference>
<gene>
    <name evidence="4" type="ORF">CC78DRAFT_529760</name>
</gene>
<keyword evidence="2" id="KW-0812">Transmembrane</keyword>